<dbReference type="Proteomes" id="UP000799324">
    <property type="component" value="Unassembled WGS sequence"/>
</dbReference>
<dbReference type="InterPro" id="IPR000182">
    <property type="entry name" value="GNAT_dom"/>
</dbReference>
<organism evidence="3 4">
    <name type="scientific">Lophiostoma macrostomum CBS 122681</name>
    <dbReference type="NCBI Taxonomy" id="1314788"/>
    <lineage>
        <taxon>Eukaryota</taxon>
        <taxon>Fungi</taxon>
        <taxon>Dikarya</taxon>
        <taxon>Ascomycota</taxon>
        <taxon>Pezizomycotina</taxon>
        <taxon>Dothideomycetes</taxon>
        <taxon>Pleosporomycetidae</taxon>
        <taxon>Pleosporales</taxon>
        <taxon>Lophiostomataceae</taxon>
        <taxon>Lophiostoma</taxon>
    </lineage>
</organism>
<evidence type="ECO:0000313" key="3">
    <source>
        <dbReference type="EMBL" id="KAF2649897.1"/>
    </source>
</evidence>
<dbReference type="PANTHER" id="PTHR43305:SF1">
    <property type="entry name" value="FAMILY N-ACETYLTRANSFERASE, PUTATIVE (AFU_ORTHOLOGUE AFUA_2G01380)-RELATED"/>
    <property type="match status" value="1"/>
</dbReference>
<dbReference type="SUPFAM" id="SSF55729">
    <property type="entry name" value="Acyl-CoA N-acyltransferases (Nat)"/>
    <property type="match status" value="1"/>
</dbReference>
<feature type="region of interest" description="Disordered" evidence="1">
    <location>
        <begin position="93"/>
        <end position="117"/>
    </location>
</feature>
<accession>A0A6A6SS89</accession>
<dbReference type="OrthoDB" id="41532at2759"/>
<dbReference type="PANTHER" id="PTHR43305">
    <property type="entry name" value="FAMILY N-ACETYLTRANSFERASE, PUTATIVE (AFU_ORTHOLOGUE AFUA_2G01380)-RELATED"/>
    <property type="match status" value="1"/>
</dbReference>
<dbReference type="EMBL" id="MU004474">
    <property type="protein sequence ID" value="KAF2649897.1"/>
    <property type="molecule type" value="Genomic_DNA"/>
</dbReference>
<evidence type="ECO:0000313" key="4">
    <source>
        <dbReference type="Proteomes" id="UP000799324"/>
    </source>
</evidence>
<keyword evidence="3" id="KW-0808">Transferase</keyword>
<dbReference type="Gene3D" id="3.40.630.30">
    <property type="match status" value="1"/>
</dbReference>
<feature type="compositionally biased region" description="Low complexity" evidence="1">
    <location>
        <begin position="104"/>
        <end position="117"/>
    </location>
</feature>
<evidence type="ECO:0000256" key="1">
    <source>
        <dbReference type="SAM" id="MobiDB-lite"/>
    </source>
</evidence>
<evidence type="ECO:0000259" key="2">
    <source>
        <dbReference type="PROSITE" id="PS51186"/>
    </source>
</evidence>
<dbReference type="CDD" id="cd04301">
    <property type="entry name" value="NAT_SF"/>
    <property type="match status" value="1"/>
</dbReference>
<dbReference type="PROSITE" id="PS51186">
    <property type="entry name" value="GNAT"/>
    <property type="match status" value="1"/>
</dbReference>
<dbReference type="InterPro" id="IPR016181">
    <property type="entry name" value="Acyl_CoA_acyltransferase"/>
</dbReference>
<keyword evidence="3" id="KW-0012">Acyltransferase</keyword>
<feature type="domain" description="N-acetyltransferase" evidence="2">
    <location>
        <begin position="82"/>
        <end position="196"/>
    </location>
</feature>
<keyword evidence="4" id="KW-1185">Reference proteome</keyword>
<sequence length="196" mass="21681">MATPKPKVTVRSALFPQDHTAVSVLFAEYAASLNIDLSFQNFEHELASLPGKYDEQLGGALLLASVPVPHSNDPQTHDHATEKIIGTVALRHLPQPKPHPTSHPTPTDTHTPSSPAPTCELKRLYIVPSSRNIGAGRTLLDAIIQQAQDMGYKEMMLDTLPTMQDAIKMYKAFGFEVVEKYYDSPIEGTCFMRLRL</sequence>
<dbReference type="AlphaFoldDB" id="A0A6A6SS89"/>
<dbReference type="InterPro" id="IPR052777">
    <property type="entry name" value="Acetyltransferase_Enz"/>
</dbReference>
<reference evidence="3" key="1">
    <citation type="journal article" date="2020" name="Stud. Mycol.">
        <title>101 Dothideomycetes genomes: a test case for predicting lifestyles and emergence of pathogens.</title>
        <authorList>
            <person name="Haridas S."/>
            <person name="Albert R."/>
            <person name="Binder M."/>
            <person name="Bloem J."/>
            <person name="Labutti K."/>
            <person name="Salamov A."/>
            <person name="Andreopoulos B."/>
            <person name="Baker S."/>
            <person name="Barry K."/>
            <person name="Bills G."/>
            <person name="Bluhm B."/>
            <person name="Cannon C."/>
            <person name="Castanera R."/>
            <person name="Culley D."/>
            <person name="Daum C."/>
            <person name="Ezra D."/>
            <person name="Gonzalez J."/>
            <person name="Henrissat B."/>
            <person name="Kuo A."/>
            <person name="Liang C."/>
            <person name="Lipzen A."/>
            <person name="Lutzoni F."/>
            <person name="Magnuson J."/>
            <person name="Mondo S."/>
            <person name="Nolan M."/>
            <person name="Ohm R."/>
            <person name="Pangilinan J."/>
            <person name="Park H.-J."/>
            <person name="Ramirez L."/>
            <person name="Alfaro M."/>
            <person name="Sun H."/>
            <person name="Tritt A."/>
            <person name="Yoshinaga Y."/>
            <person name="Zwiers L.-H."/>
            <person name="Turgeon B."/>
            <person name="Goodwin S."/>
            <person name="Spatafora J."/>
            <person name="Crous P."/>
            <person name="Grigoriev I."/>
        </authorList>
    </citation>
    <scope>NUCLEOTIDE SEQUENCE</scope>
    <source>
        <strain evidence="3">CBS 122681</strain>
    </source>
</reference>
<name>A0A6A6SS89_9PLEO</name>
<proteinExistence type="predicted"/>
<protein>
    <submittedName>
        <fullName evidence="3">Acyl-CoA N-acyltransferase</fullName>
    </submittedName>
</protein>
<dbReference type="GO" id="GO:0016747">
    <property type="term" value="F:acyltransferase activity, transferring groups other than amino-acyl groups"/>
    <property type="evidence" value="ECO:0007669"/>
    <property type="project" value="InterPro"/>
</dbReference>
<gene>
    <name evidence="3" type="ORF">K491DRAFT_668098</name>
</gene>
<dbReference type="Pfam" id="PF00583">
    <property type="entry name" value="Acetyltransf_1"/>
    <property type="match status" value="1"/>
</dbReference>